<keyword evidence="11" id="KW-1185">Reference proteome</keyword>
<feature type="region of interest" description="Disordered" evidence="8">
    <location>
        <begin position="335"/>
        <end position="355"/>
    </location>
</feature>
<dbReference type="RefSeq" id="WP_091677629.1">
    <property type="nucleotide sequence ID" value="NZ_FOKG01000023.1"/>
</dbReference>
<dbReference type="PANTHER" id="PTHR21716">
    <property type="entry name" value="TRANSMEMBRANE PROTEIN"/>
    <property type="match status" value="1"/>
</dbReference>
<feature type="transmembrane region" description="Helical" evidence="9">
    <location>
        <begin position="231"/>
        <end position="255"/>
    </location>
</feature>
<dbReference type="STRING" id="490629.SAMN05216266_12316"/>
<feature type="transmembrane region" description="Helical" evidence="9">
    <location>
        <begin position="299"/>
        <end position="327"/>
    </location>
</feature>
<keyword evidence="6 9" id="KW-1133">Transmembrane helix</keyword>
<evidence type="ECO:0000313" key="11">
    <source>
        <dbReference type="Proteomes" id="UP000243799"/>
    </source>
</evidence>
<feature type="transmembrane region" description="Helical" evidence="9">
    <location>
        <begin position="37"/>
        <end position="55"/>
    </location>
</feature>
<dbReference type="AlphaFoldDB" id="A0A1I1C8A7"/>
<accession>A0A1I1C8A7</accession>
<evidence type="ECO:0000256" key="1">
    <source>
        <dbReference type="ARBA" id="ARBA00004651"/>
    </source>
</evidence>
<dbReference type="GO" id="GO:0005886">
    <property type="term" value="C:plasma membrane"/>
    <property type="evidence" value="ECO:0007669"/>
    <property type="project" value="UniProtKB-SubCell"/>
</dbReference>
<dbReference type="Proteomes" id="UP000243799">
    <property type="component" value="Unassembled WGS sequence"/>
</dbReference>
<evidence type="ECO:0000256" key="6">
    <source>
        <dbReference type="ARBA" id="ARBA00022989"/>
    </source>
</evidence>
<dbReference type="GO" id="GO:0055085">
    <property type="term" value="P:transmembrane transport"/>
    <property type="evidence" value="ECO:0007669"/>
    <property type="project" value="TreeGrafter"/>
</dbReference>
<evidence type="ECO:0000256" key="9">
    <source>
        <dbReference type="SAM" id="Phobius"/>
    </source>
</evidence>
<sequence>MLDHPALRRIGAHAWAALGIVGIAVVVWFVLSRLSIVVVPLLLALFPAAALSPAAEWLKSHGVPRALAALLVVLGGFAVLSGIVAAIVPPFVAQAPGLADSVGEALVRLEPTIQKLPGVGSDTSLAELAEQVMGSWGGLAAGVGRDLINVLTGLVLLIVALFFYLYDGGRMVHATLRFVPRQHRAFAAEAADRLWGTIGGFLRGQTVVALIDAVLIGIGLALLQVPLALPLAVLVFFGAYLPFIGAVLTGLLATLVALADSGPALALATLGIVVVVQQVEGNLIEPVVMGRVVRLPPFAVIVAISVGATLLGVLGAFLAVPVTAAAVQISEIVRERASPDAEDEPDDSGADASGA</sequence>
<protein>
    <submittedName>
        <fullName evidence="10">Predicted PurR-regulated permease PerM</fullName>
    </submittedName>
</protein>
<gene>
    <name evidence="10" type="ORF">SAMN05216266_12316</name>
</gene>
<dbReference type="EMBL" id="FOKG01000023">
    <property type="protein sequence ID" value="SFB58975.1"/>
    <property type="molecule type" value="Genomic_DNA"/>
</dbReference>
<keyword evidence="3" id="KW-0813">Transport</keyword>
<dbReference type="OrthoDB" id="9784366at2"/>
<name>A0A1I1C8A7_9PSEU</name>
<feature type="compositionally biased region" description="Acidic residues" evidence="8">
    <location>
        <begin position="340"/>
        <end position="349"/>
    </location>
</feature>
<evidence type="ECO:0000256" key="4">
    <source>
        <dbReference type="ARBA" id="ARBA00022475"/>
    </source>
</evidence>
<feature type="transmembrane region" description="Helical" evidence="9">
    <location>
        <begin position="12"/>
        <end position="31"/>
    </location>
</feature>
<feature type="transmembrane region" description="Helical" evidence="9">
    <location>
        <begin position="67"/>
        <end position="88"/>
    </location>
</feature>
<evidence type="ECO:0000256" key="7">
    <source>
        <dbReference type="ARBA" id="ARBA00023136"/>
    </source>
</evidence>
<organism evidence="10 11">
    <name type="scientific">Amycolatopsis marina</name>
    <dbReference type="NCBI Taxonomy" id="490629"/>
    <lineage>
        <taxon>Bacteria</taxon>
        <taxon>Bacillati</taxon>
        <taxon>Actinomycetota</taxon>
        <taxon>Actinomycetes</taxon>
        <taxon>Pseudonocardiales</taxon>
        <taxon>Pseudonocardiaceae</taxon>
        <taxon>Amycolatopsis</taxon>
    </lineage>
</organism>
<evidence type="ECO:0000256" key="5">
    <source>
        <dbReference type="ARBA" id="ARBA00022692"/>
    </source>
</evidence>
<dbReference type="PANTHER" id="PTHR21716:SF53">
    <property type="entry name" value="PERMEASE PERM-RELATED"/>
    <property type="match status" value="1"/>
</dbReference>
<evidence type="ECO:0000313" key="10">
    <source>
        <dbReference type="EMBL" id="SFB58975.1"/>
    </source>
</evidence>
<feature type="transmembrane region" description="Helical" evidence="9">
    <location>
        <begin position="147"/>
        <end position="166"/>
    </location>
</feature>
<dbReference type="InterPro" id="IPR002549">
    <property type="entry name" value="AI-2E-like"/>
</dbReference>
<keyword evidence="4" id="KW-1003">Cell membrane</keyword>
<evidence type="ECO:0000256" key="8">
    <source>
        <dbReference type="SAM" id="MobiDB-lite"/>
    </source>
</evidence>
<feature type="transmembrane region" description="Helical" evidence="9">
    <location>
        <begin position="207"/>
        <end position="225"/>
    </location>
</feature>
<comment type="subcellular location">
    <subcellularLocation>
        <location evidence="1">Cell membrane</location>
        <topology evidence="1">Multi-pass membrane protein</topology>
    </subcellularLocation>
</comment>
<proteinExistence type="inferred from homology"/>
<keyword evidence="7 9" id="KW-0472">Membrane</keyword>
<comment type="similarity">
    <text evidence="2">Belongs to the autoinducer-2 exporter (AI-2E) (TC 2.A.86) family.</text>
</comment>
<evidence type="ECO:0000256" key="2">
    <source>
        <dbReference type="ARBA" id="ARBA00009773"/>
    </source>
</evidence>
<reference evidence="11" key="1">
    <citation type="submission" date="2016-10" db="EMBL/GenBank/DDBJ databases">
        <authorList>
            <person name="Varghese N."/>
            <person name="Submissions S."/>
        </authorList>
    </citation>
    <scope>NUCLEOTIDE SEQUENCE [LARGE SCALE GENOMIC DNA]</scope>
    <source>
        <strain evidence="11">CGMCC 4.3568</strain>
    </source>
</reference>
<dbReference type="Pfam" id="PF01594">
    <property type="entry name" value="AI-2E_transport"/>
    <property type="match status" value="1"/>
</dbReference>
<keyword evidence="5 9" id="KW-0812">Transmembrane</keyword>
<evidence type="ECO:0000256" key="3">
    <source>
        <dbReference type="ARBA" id="ARBA00022448"/>
    </source>
</evidence>